<protein>
    <submittedName>
        <fullName evidence="2">Uncharacterized protein</fullName>
    </submittedName>
</protein>
<feature type="non-terminal residue" evidence="2">
    <location>
        <position position="1"/>
    </location>
</feature>
<accession>A0A383D3U0</accession>
<evidence type="ECO:0000313" key="2">
    <source>
        <dbReference type="EMBL" id="SVE39217.1"/>
    </source>
</evidence>
<sequence>VIGTSSINKGFYTGIIYSATPAFNTILDAGVFSYLDSPTNENAYVYIYSEYNSRRIRIQLKADEVGGTFNVYVKVILIEDADDTFAITQAITLESGYVQPSTTPLTADTNKSFMTVGSTMYQFLERNAPTVTEEQPWTPVDAPDGEQLNWASTDPGTIWQNTGGSKFTKI</sequence>
<proteinExistence type="predicted"/>
<evidence type="ECO:0000256" key="1">
    <source>
        <dbReference type="SAM" id="MobiDB-lite"/>
    </source>
</evidence>
<name>A0A383D3U0_9ZZZZ</name>
<organism evidence="2">
    <name type="scientific">marine metagenome</name>
    <dbReference type="NCBI Taxonomy" id="408172"/>
    <lineage>
        <taxon>unclassified sequences</taxon>
        <taxon>metagenomes</taxon>
        <taxon>ecological metagenomes</taxon>
    </lineage>
</organism>
<dbReference type="EMBL" id="UINC01214126">
    <property type="protein sequence ID" value="SVE39217.1"/>
    <property type="molecule type" value="Genomic_DNA"/>
</dbReference>
<feature type="region of interest" description="Disordered" evidence="1">
    <location>
        <begin position="148"/>
        <end position="170"/>
    </location>
</feature>
<feature type="compositionally biased region" description="Polar residues" evidence="1">
    <location>
        <begin position="149"/>
        <end position="170"/>
    </location>
</feature>
<dbReference type="AlphaFoldDB" id="A0A383D3U0"/>
<reference evidence="2" key="1">
    <citation type="submission" date="2018-05" db="EMBL/GenBank/DDBJ databases">
        <authorList>
            <person name="Lanie J.A."/>
            <person name="Ng W.-L."/>
            <person name="Kazmierczak K.M."/>
            <person name="Andrzejewski T.M."/>
            <person name="Davidsen T.M."/>
            <person name="Wayne K.J."/>
            <person name="Tettelin H."/>
            <person name="Glass J.I."/>
            <person name="Rusch D."/>
            <person name="Podicherti R."/>
            <person name="Tsui H.-C.T."/>
            <person name="Winkler M.E."/>
        </authorList>
    </citation>
    <scope>NUCLEOTIDE SEQUENCE</scope>
</reference>
<gene>
    <name evidence="2" type="ORF">METZ01_LOCUS492071</name>
</gene>